<accession>A0A9W8E691</accession>
<dbReference type="EMBL" id="JANBPY010001072">
    <property type="protein sequence ID" value="KAJ1961771.1"/>
    <property type="molecule type" value="Genomic_DNA"/>
</dbReference>
<dbReference type="GO" id="GO:0005615">
    <property type="term" value="C:extracellular space"/>
    <property type="evidence" value="ECO:0007669"/>
    <property type="project" value="TreeGrafter"/>
</dbReference>
<keyword evidence="2" id="KW-0134">Cell wall</keyword>
<evidence type="ECO:0000256" key="8">
    <source>
        <dbReference type="PIRSR" id="PIRSR615500-1"/>
    </source>
</evidence>
<evidence type="ECO:0000256" key="2">
    <source>
        <dbReference type="ARBA" id="ARBA00022512"/>
    </source>
</evidence>
<evidence type="ECO:0000256" key="5">
    <source>
        <dbReference type="ARBA" id="ARBA00022729"/>
    </source>
</evidence>
<dbReference type="SUPFAM" id="SSF52025">
    <property type="entry name" value="PA domain"/>
    <property type="match status" value="1"/>
</dbReference>
<comment type="similarity">
    <text evidence="1 9">Belongs to the peptidase S8 family.</text>
</comment>
<keyword evidence="5 11" id="KW-0732">Signal</keyword>
<dbReference type="InterPro" id="IPR003137">
    <property type="entry name" value="PA_domain"/>
</dbReference>
<proteinExistence type="inferred from homology"/>
<dbReference type="PRINTS" id="PR00723">
    <property type="entry name" value="SUBTILISIN"/>
</dbReference>
<dbReference type="Pfam" id="PF00082">
    <property type="entry name" value="Peptidase_S8"/>
    <property type="match status" value="1"/>
</dbReference>
<gene>
    <name evidence="14" type="ORF">IWQ62_003754</name>
</gene>
<dbReference type="PROSITE" id="PS51892">
    <property type="entry name" value="SUBTILASE"/>
    <property type="match status" value="1"/>
</dbReference>
<evidence type="ECO:0000313" key="14">
    <source>
        <dbReference type="EMBL" id="KAJ1961771.1"/>
    </source>
</evidence>
<evidence type="ECO:0000256" key="11">
    <source>
        <dbReference type="SAM" id="SignalP"/>
    </source>
</evidence>
<feature type="active site" description="Charge relay system" evidence="8 9">
    <location>
        <position position="186"/>
    </location>
</feature>
<evidence type="ECO:0000256" key="7">
    <source>
        <dbReference type="ARBA" id="ARBA00022825"/>
    </source>
</evidence>
<dbReference type="InterPro" id="IPR046450">
    <property type="entry name" value="PA_dom_sf"/>
</dbReference>
<dbReference type="InterPro" id="IPR023827">
    <property type="entry name" value="Peptidase_S8_Asp-AS"/>
</dbReference>
<evidence type="ECO:0000256" key="9">
    <source>
        <dbReference type="PROSITE-ProRule" id="PRU01240"/>
    </source>
</evidence>
<feature type="active site" description="Charge relay system" evidence="8 9">
    <location>
        <position position="550"/>
    </location>
</feature>
<dbReference type="GO" id="GO:0004252">
    <property type="term" value="F:serine-type endopeptidase activity"/>
    <property type="evidence" value="ECO:0007669"/>
    <property type="project" value="UniProtKB-UniRule"/>
</dbReference>
<dbReference type="PANTHER" id="PTHR43806">
    <property type="entry name" value="PEPTIDASE S8"/>
    <property type="match status" value="1"/>
</dbReference>
<feature type="region of interest" description="Disordered" evidence="10">
    <location>
        <begin position="118"/>
        <end position="154"/>
    </location>
</feature>
<sequence length="900" mass="97478">MKLLLTLLTQAFTLQGVLAGVLLRAPHRQIATQLRSAEQGTYIVKFVESLTSSDTFYSRLHTLGIACEQHGDYINVFHGVTIQIADEDAELVAGLDEVEKMWPDFVIDIHGAYGGWSTSKSTDDSKGRDESRKCKPKSSAPLERRNYNTSTTRPALSIPEHQFSGVEDVHKKLNITGAGISIAIIDSGLDYRHPAFGSCYKTEGCRVKYGYDFVGDNFTGSVSTAVPDDDPYDDCLDHGTHLAGILAGNHAGKFVGVAPDATLGIYRVVSCKSNSKTSLSIIVNAMVLAYLNGANIINLSIGEIGGWSDSPTSIIADSLRKEGVITVASIGNEGFDALWGAGAPAVSRHVVGVASAYPSKYHSNYITTNLDPKHLIPCAESHYFVPTFEFTNANVVAGIDSTGSHFGCGAYKQSAQGSVALVYRGGCAIEDKVKYAKSAGASGLMMINSDEHVDAGVIFNSAFTIPFTTVGLSDGQAIWNAVVGNTKVKLTATTDYKQFQFPLQNKAAAYSSWGPGSYLYYGPSITAVGSLVYSTLPLSMGGYGIRSGSSMATPYVAGLLALMKQKWPDYSIDLLVLKLTSVTTTLGGENTDVASILKQGNGKSQIYDALSSKLLLVSSQYPLNDTASSNKGLGVNTKPLLFSSTHDKPLRIGISHIAAQSVTSYDKDGTYTSRVTGVDIGAEVDISEKYIIIPSRSYVLVNFTVKEPAALAEQQHWLYSGFIRITTNETTPKGGCISYTATYMGYKGNYKKLPVLSPPSRGFPTMINLTTSMPIPTSVKPSYSMLGNSRPAIAFRLEHSSKRMAIYLHDPANPDTPVGMVNTGDQRNLVRNFDSQGSTYFKYSWDGYYRDNGDATNVIWSPNGDYFLRFYFLRPFGNSALLTDSEYQIYTTQVFTKNYM</sequence>
<feature type="domain" description="Peptidase S8/S53" evidence="12">
    <location>
        <begin position="177"/>
        <end position="573"/>
    </location>
</feature>
<dbReference type="PROSITE" id="PS00136">
    <property type="entry name" value="SUBTILASE_ASP"/>
    <property type="match status" value="1"/>
</dbReference>
<evidence type="ECO:0000259" key="13">
    <source>
        <dbReference type="Pfam" id="PF02225"/>
    </source>
</evidence>
<keyword evidence="6 9" id="KW-0378">Hydrolase</keyword>
<evidence type="ECO:0000313" key="15">
    <source>
        <dbReference type="Proteomes" id="UP001150925"/>
    </source>
</evidence>
<evidence type="ECO:0000256" key="10">
    <source>
        <dbReference type="SAM" id="MobiDB-lite"/>
    </source>
</evidence>
<feature type="domain" description="PA" evidence="13">
    <location>
        <begin position="394"/>
        <end position="478"/>
    </location>
</feature>
<dbReference type="Pfam" id="PF02225">
    <property type="entry name" value="PA"/>
    <property type="match status" value="1"/>
</dbReference>
<comment type="caution">
    <text evidence="14">The sequence shown here is derived from an EMBL/GenBank/DDBJ whole genome shotgun (WGS) entry which is preliminary data.</text>
</comment>
<dbReference type="Proteomes" id="UP001150925">
    <property type="component" value="Unassembled WGS sequence"/>
</dbReference>
<dbReference type="InterPro" id="IPR015500">
    <property type="entry name" value="Peptidase_S8_subtilisin-rel"/>
</dbReference>
<dbReference type="SUPFAM" id="SSF52743">
    <property type="entry name" value="Subtilisin-like"/>
    <property type="match status" value="1"/>
</dbReference>
<evidence type="ECO:0000256" key="4">
    <source>
        <dbReference type="ARBA" id="ARBA00022670"/>
    </source>
</evidence>
<dbReference type="InterPro" id="IPR000209">
    <property type="entry name" value="Peptidase_S8/S53_dom"/>
</dbReference>
<dbReference type="Gene3D" id="3.50.30.30">
    <property type="match status" value="1"/>
</dbReference>
<organism evidence="14 15">
    <name type="scientific">Dispira parvispora</name>
    <dbReference type="NCBI Taxonomy" id="1520584"/>
    <lineage>
        <taxon>Eukaryota</taxon>
        <taxon>Fungi</taxon>
        <taxon>Fungi incertae sedis</taxon>
        <taxon>Zoopagomycota</taxon>
        <taxon>Kickxellomycotina</taxon>
        <taxon>Dimargaritomycetes</taxon>
        <taxon>Dimargaritales</taxon>
        <taxon>Dimargaritaceae</taxon>
        <taxon>Dispira</taxon>
    </lineage>
</organism>
<name>A0A9W8E691_9FUNG</name>
<dbReference type="InterPro" id="IPR036852">
    <property type="entry name" value="Peptidase_S8/S53_dom_sf"/>
</dbReference>
<dbReference type="InterPro" id="IPR050131">
    <property type="entry name" value="Peptidase_S8_subtilisin-like"/>
</dbReference>
<keyword evidence="15" id="KW-1185">Reference proteome</keyword>
<evidence type="ECO:0000256" key="3">
    <source>
        <dbReference type="ARBA" id="ARBA00022525"/>
    </source>
</evidence>
<evidence type="ECO:0000259" key="12">
    <source>
        <dbReference type="Pfam" id="PF00082"/>
    </source>
</evidence>
<dbReference type="Gene3D" id="3.40.50.200">
    <property type="entry name" value="Peptidase S8/S53 domain"/>
    <property type="match status" value="1"/>
</dbReference>
<dbReference type="OrthoDB" id="10256524at2759"/>
<keyword evidence="3" id="KW-0964">Secreted</keyword>
<evidence type="ECO:0000256" key="1">
    <source>
        <dbReference type="ARBA" id="ARBA00011073"/>
    </source>
</evidence>
<dbReference type="GO" id="GO:0006508">
    <property type="term" value="P:proteolysis"/>
    <property type="evidence" value="ECO:0007669"/>
    <property type="project" value="UniProtKB-KW"/>
</dbReference>
<keyword evidence="4 9" id="KW-0645">Protease</keyword>
<protein>
    <submittedName>
        <fullName evidence="14">Uncharacterized protein</fullName>
    </submittedName>
</protein>
<feature type="signal peptide" evidence="11">
    <location>
        <begin position="1"/>
        <end position="19"/>
    </location>
</feature>
<feature type="active site" description="Charge relay system" evidence="8 9">
    <location>
        <position position="238"/>
    </location>
</feature>
<dbReference type="AlphaFoldDB" id="A0A9W8E691"/>
<feature type="chain" id="PRO_5040978414" evidence="11">
    <location>
        <begin position="20"/>
        <end position="900"/>
    </location>
</feature>
<keyword evidence="7 9" id="KW-0720">Serine protease</keyword>
<evidence type="ECO:0000256" key="6">
    <source>
        <dbReference type="ARBA" id="ARBA00022801"/>
    </source>
</evidence>
<reference evidence="14" key="1">
    <citation type="submission" date="2022-07" db="EMBL/GenBank/DDBJ databases">
        <title>Phylogenomic reconstructions and comparative analyses of Kickxellomycotina fungi.</title>
        <authorList>
            <person name="Reynolds N.K."/>
            <person name="Stajich J.E."/>
            <person name="Barry K."/>
            <person name="Grigoriev I.V."/>
            <person name="Crous P."/>
            <person name="Smith M.E."/>
        </authorList>
    </citation>
    <scope>NUCLEOTIDE SEQUENCE</scope>
    <source>
        <strain evidence="14">RSA 1196</strain>
    </source>
</reference>
<dbReference type="PANTHER" id="PTHR43806:SF66">
    <property type="entry name" value="SERIN ENDOPEPTIDASE"/>
    <property type="match status" value="1"/>
</dbReference>
<feature type="compositionally biased region" description="Basic and acidic residues" evidence="10">
    <location>
        <begin position="121"/>
        <end position="133"/>
    </location>
</feature>